<evidence type="ECO:0000313" key="1">
    <source>
        <dbReference type="EMBL" id="TKR86560.1"/>
    </source>
</evidence>
<sequence>MHRGILAATGDTPSSNCYLRSPIVSRLLGRHSNVQLSERQIVRATLPPAALRAEVVAVKNLNFRSHHLFPTLGSCVIRSVLIE</sequence>
<reference evidence="1 2" key="2">
    <citation type="journal article" date="2019" name="G3 (Bethesda)">
        <title>Hybrid Assembly of the Genome of the Entomopathogenic Nematode Steinernema carpocapsae Identifies the X-Chromosome.</title>
        <authorList>
            <person name="Serra L."/>
            <person name="Macchietto M."/>
            <person name="Macias-Munoz A."/>
            <person name="McGill C.J."/>
            <person name="Rodriguez I.M."/>
            <person name="Rodriguez B."/>
            <person name="Murad R."/>
            <person name="Mortazavi A."/>
        </authorList>
    </citation>
    <scope>NUCLEOTIDE SEQUENCE [LARGE SCALE GENOMIC DNA]</scope>
    <source>
        <strain evidence="1 2">ALL</strain>
    </source>
</reference>
<proteinExistence type="predicted"/>
<organism evidence="1 2">
    <name type="scientific">Steinernema carpocapsae</name>
    <name type="common">Entomopathogenic nematode</name>
    <dbReference type="NCBI Taxonomy" id="34508"/>
    <lineage>
        <taxon>Eukaryota</taxon>
        <taxon>Metazoa</taxon>
        <taxon>Ecdysozoa</taxon>
        <taxon>Nematoda</taxon>
        <taxon>Chromadorea</taxon>
        <taxon>Rhabditida</taxon>
        <taxon>Tylenchina</taxon>
        <taxon>Panagrolaimomorpha</taxon>
        <taxon>Strongyloidoidea</taxon>
        <taxon>Steinernematidae</taxon>
        <taxon>Steinernema</taxon>
    </lineage>
</organism>
<dbReference type="Proteomes" id="UP000298663">
    <property type="component" value="Unassembled WGS sequence"/>
</dbReference>
<accession>A0A4U5NTQ4</accession>
<dbReference type="AlphaFoldDB" id="A0A4U5NTQ4"/>
<evidence type="ECO:0000313" key="2">
    <source>
        <dbReference type="Proteomes" id="UP000298663"/>
    </source>
</evidence>
<comment type="caution">
    <text evidence="1">The sequence shown here is derived from an EMBL/GenBank/DDBJ whole genome shotgun (WGS) entry which is preliminary data.</text>
</comment>
<protein>
    <submittedName>
        <fullName evidence="1">Uncharacterized protein</fullName>
    </submittedName>
</protein>
<gene>
    <name evidence="1" type="ORF">L596_011132</name>
</gene>
<keyword evidence="2" id="KW-1185">Reference proteome</keyword>
<name>A0A4U5NTQ4_STECR</name>
<dbReference type="EMBL" id="AZBU02000003">
    <property type="protein sequence ID" value="TKR86560.1"/>
    <property type="molecule type" value="Genomic_DNA"/>
</dbReference>
<reference evidence="1 2" key="1">
    <citation type="journal article" date="2015" name="Genome Biol.">
        <title>Comparative genomics of Steinernema reveals deeply conserved gene regulatory networks.</title>
        <authorList>
            <person name="Dillman A.R."/>
            <person name="Macchietto M."/>
            <person name="Porter C.F."/>
            <person name="Rogers A."/>
            <person name="Williams B."/>
            <person name="Antoshechkin I."/>
            <person name="Lee M.M."/>
            <person name="Goodwin Z."/>
            <person name="Lu X."/>
            <person name="Lewis E.E."/>
            <person name="Goodrich-Blair H."/>
            <person name="Stock S.P."/>
            <person name="Adams B.J."/>
            <person name="Sternberg P.W."/>
            <person name="Mortazavi A."/>
        </authorList>
    </citation>
    <scope>NUCLEOTIDE SEQUENCE [LARGE SCALE GENOMIC DNA]</scope>
    <source>
        <strain evidence="1 2">ALL</strain>
    </source>
</reference>